<dbReference type="PROSITE" id="PS50889">
    <property type="entry name" value="S4"/>
    <property type="match status" value="1"/>
</dbReference>
<evidence type="ECO:0000256" key="2">
    <source>
        <dbReference type="ARBA" id="ARBA00010876"/>
    </source>
</evidence>
<evidence type="ECO:0000259" key="7">
    <source>
        <dbReference type="SMART" id="SM00363"/>
    </source>
</evidence>
<dbReference type="RefSeq" id="WP_132085187.1">
    <property type="nucleotide sequence ID" value="NZ_SLUK01000013.1"/>
</dbReference>
<dbReference type="EMBL" id="SLUK01000013">
    <property type="protein sequence ID" value="TCL41594.1"/>
    <property type="molecule type" value="Genomic_DNA"/>
</dbReference>
<dbReference type="InterPro" id="IPR036986">
    <property type="entry name" value="S4_RNA-bd_sf"/>
</dbReference>
<dbReference type="InterPro" id="IPR006145">
    <property type="entry name" value="PsdUridine_synth_RsuA/RluA"/>
</dbReference>
<dbReference type="Pfam" id="PF00849">
    <property type="entry name" value="PseudoU_synth_2"/>
    <property type="match status" value="1"/>
</dbReference>
<dbReference type="Gene3D" id="3.10.290.10">
    <property type="entry name" value="RNA-binding S4 domain"/>
    <property type="match status" value="1"/>
</dbReference>
<evidence type="ECO:0000256" key="6">
    <source>
        <dbReference type="PROSITE-ProRule" id="PRU00182"/>
    </source>
</evidence>
<protein>
    <recommendedName>
        <fullName evidence="4">RNA pseudouridylate synthase</fullName>
    </recommendedName>
    <alternativeName>
        <fullName evidence="5">RNA-uridine isomerase</fullName>
    </alternativeName>
</protein>
<dbReference type="InterPro" id="IPR020103">
    <property type="entry name" value="PsdUridine_synth_cat_dom_sf"/>
</dbReference>
<dbReference type="CDD" id="cd00165">
    <property type="entry name" value="S4"/>
    <property type="match status" value="1"/>
</dbReference>
<dbReference type="InterPro" id="IPR050188">
    <property type="entry name" value="RluA_PseudoU_synthase"/>
</dbReference>
<dbReference type="AlphaFoldDB" id="A0A9X8UIB0"/>
<name>A0A9X8UIB0_9FIRM</name>
<dbReference type="CDD" id="cd02869">
    <property type="entry name" value="PseudoU_synth_RluA_like"/>
    <property type="match status" value="1"/>
</dbReference>
<organism evidence="8 9">
    <name type="scientific">Harryflintia acetispora</name>
    <dbReference type="NCBI Taxonomy" id="1849041"/>
    <lineage>
        <taxon>Bacteria</taxon>
        <taxon>Bacillati</taxon>
        <taxon>Bacillota</taxon>
        <taxon>Clostridia</taxon>
        <taxon>Eubacteriales</taxon>
        <taxon>Oscillospiraceae</taxon>
        <taxon>Harryflintia</taxon>
    </lineage>
</organism>
<keyword evidence="9" id="KW-1185">Reference proteome</keyword>
<evidence type="ECO:0000313" key="8">
    <source>
        <dbReference type="EMBL" id="TCL41594.1"/>
    </source>
</evidence>
<accession>A0A9X8UIB0</accession>
<feature type="domain" description="RNA-binding S4" evidence="7">
    <location>
        <begin position="13"/>
        <end position="73"/>
    </location>
</feature>
<sequence length="331" mass="37618">MKEVTIGKNDAGQRLDKFLFKTFPDLPASILYKSIRLKRIKVGGKRAAIGQVLCEGDRLQLYVNDEFLGQAQKRELFHAVPKALEIVYEDQNLLLLDKPAGLLCHEDQRERRDTLVNRMLCYLYEKGEYDPAAEQSFTPALCNRIDRNTGGLVIAAKTAAALREMDELLRSRGVEKQYLCIALGRLPKERDLLRGYHTKDEAKGLVKITPAPREGARTALTEYRVLDCKDGLSLLLVTLHTGRTHQIRAHLAAVGHPLLGDTKYGTAKQNERYGERRQMLCSFSLRFPDLPQHSALHALSGRRFQVGQVEFLSRYFTDYQNFPIRGTEDEC</sequence>
<dbReference type="PANTHER" id="PTHR21600">
    <property type="entry name" value="MITOCHONDRIAL RNA PSEUDOURIDINE SYNTHASE"/>
    <property type="match status" value="1"/>
</dbReference>
<reference evidence="8 9" key="1">
    <citation type="submission" date="2019-03" db="EMBL/GenBank/DDBJ databases">
        <title>Genomic Encyclopedia of Type Strains, Phase IV (KMG-IV): sequencing the most valuable type-strain genomes for metagenomic binning, comparative biology and taxonomic classification.</title>
        <authorList>
            <person name="Goeker M."/>
        </authorList>
    </citation>
    <scope>NUCLEOTIDE SEQUENCE [LARGE SCALE GENOMIC DNA]</scope>
    <source>
        <strain evidence="8 9">DSM 100433</strain>
    </source>
</reference>
<dbReference type="GO" id="GO:0000455">
    <property type="term" value="P:enzyme-directed rRNA pseudouridine synthesis"/>
    <property type="evidence" value="ECO:0007669"/>
    <property type="project" value="UniProtKB-ARBA"/>
</dbReference>
<evidence type="ECO:0000256" key="1">
    <source>
        <dbReference type="ARBA" id="ARBA00000073"/>
    </source>
</evidence>
<evidence type="ECO:0000313" key="9">
    <source>
        <dbReference type="Proteomes" id="UP000294682"/>
    </source>
</evidence>
<evidence type="ECO:0000256" key="5">
    <source>
        <dbReference type="ARBA" id="ARBA00033164"/>
    </source>
</evidence>
<dbReference type="GO" id="GO:0120159">
    <property type="term" value="F:rRNA pseudouridine synthase activity"/>
    <property type="evidence" value="ECO:0007669"/>
    <property type="project" value="UniProtKB-ARBA"/>
</dbReference>
<evidence type="ECO:0000256" key="4">
    <source>
        <dbReference type="ARBA" id="ARBA00031870"/>
    </source>
</evidence>
<keyword evidence="6" id="KW-0694">RNA-binding</keyword>
<comment type="caution">
    <text evidence="8">The sequence shown here is derived from an EMBL/GenBank/DDBJ whole genome shotgun (WGS) entry which is preliminary data.</text>
</comment>
<dbReference type="Proteomes" id="UP000294682">
    <property type="component" value="Unassembled WGS sequence"/>
</dbReference>
<evidence type="ECO:0000256" key="3">
    <source>
        <dbReference type="ARBA" id="ARBA00023235"/>
    </source>
</evidence>
<proteinExistence type="inferred from homology"/>
<dbReference type="InterPro" id="IPR002942">
    <property type="entry name" value="S4_RNA-bd"/>
</dbReference>
<dbReference type="Gene3D" id="3.30.2350.10">
    <property type="entry name" value="Pseudouridine synthase"/>
    <property type="match status" value="1"/>
</dbReference>
<dbReference type="SMART" id="SM00363">
    <property type="entry name" value="S4"/>
    <property type="match status" value="1"/>
</dbReference>
<comment type="catalytic activity">
    <reaction evidence="1">
        <text>a uridine in RNA = a pseudouridine in RNA</text>
        <dbReference type="Rhea" id="RHEA:48348"/>
        <dbReference type="Rhea" id="RHEA-COMP:12068"/>
        <dbReference type="Rhea" id="RHEA-COMP:12069"/>
        <dbReference type="ChEBI" id="CHEBI:65314"/>
        <dbReference type="ChEBI" id="CHEBI:65315"/>
    </reaction>
</comment>
<dbReference type="SUPFAM" id="SSF55120">
    <property type="entry name" value="Pseudouridine synthase"/>
    <property type="match status" value="1"/>
</dbReference>
<keyword evidence="3" id="KW-0413">Isomerase</keyword>
<gene>
    <name evidence="8" type="ORF">EDD78_11368</name>
</gene>
<comment type="similarity">
    <text evidence="2">Belongs to the pseudouridine synthase RluA family.</text>
</comment>
<dbReference type="GO" id="GO:0003723">
    <property type="term" value="F:RNA binding"/>
    <property type="evidence" value="ECO:0007669"/>
    <property type="project" value="UniProtKB-KW"/>
</dbReference>